<dbReference type="InterPro" id="IPR019922">
    <property type="entry name" value="Lucif-like_OxRdatse_MSMEG_4141"/>
</dbReference>
<gene>
    <name evidence="3" type="ORF">GCM10010191_23030</name>
</gene>
<protein>
    <submittedName>
        <fullName evidence="3">TIGR03620 family F420-dependent LLM class oxidoreductase</fullName>
    </submittedName>
</protein>
<dbReference type="InterPro" id="IPR050564">
    <property type="entry name" value="F420-G6PD/mer"/>
</dbReference>
<dbReference type="RefSeq" id="WP_344588734.1">
    <property type="nucleotide sequence ID" value="NZ_BAAARW010000008.1"/>
</dbReference>
<dbReference type="EMBL" id="BAAARW010000008">
    <property type="protein sequence ID" value="GAA2412855.1"/>
    <property type="molecule type" value="Genomic_DNA"/>
</dbReference>
<sequence length="306" mass="32773">MASMTVEETRRRLGRVGAGLMVPIAPADEWRESVRRVEKAGYRSVWVNEAIGGREVFAHMGVMLAASERIVVGSAIANVWARHPAAMQGGAAVLADAYPGRLALGLGVSMGAIVEQSGQKWERPLGRMRDYLDQLDASAAMAPRPPVPFPRILAALGPKMTGLARERADGALPATMPVEHTRRSREILGPDRLLVVLQMVIPETDPATAREIIRGTGLLNIPDSPYTSALRGLGHGDADLAGGGTDELIDARFAWGTEKTIAERLQAHLDAGADHVLVTVLGETLGSMTEQFERLSPALTELATRV</sequence>
<dbReference type="Proteomes" id="UP001501231">
    <property type="component" value="Unassembled WGS sequence"/>
</dbReference>
<organism evidence="3 4">
    <name type="scientific">Actinomadura vinacea</name>
    <dbReference type="NCBI Taxonomy" id="115336"/>
    <lineage>
        <taxon>Bacteria</taxon>
        <taxon>Bacillati</taxon>
        <taxon>Actinomycetota</taxon>
        <taxon>Actinomycetes</taxon>
        <taxon>Streptosporangiales</taxon>
        <taxon>Thermomonosporaceae</taxon>
        <taxon>Actinomadura</taxon>
    </lineage>
</organism>
<comment type="caution">
    <text evidence="3">The sequence shown here is derived from an EMBL/GenBank/DDBJ whole genome shotgun (WGS) entry which is preliminary data.</text>
</comment>
<accession>A0ABN3IUR2</accession>
<dbReference type="SUPFAM" id="SSF51679">
    <property type="entry name" value="Bacterial luciferase-like"/>
    <property type="match status" value="1"/>
</dbReference>
<evidence type="ECO:0000313" key="4">
    <source>
        <dbReference type="Proteomes" id="UP001501231"/>
    </source>
</evidence>
<dbReference type="InterPro" id="IPR011251">
    <property type="entry name" value="Luciferase-like_dom"/>
</dbReference>
<dbReference type="InterPro" id="IPR036661">
    <property type="entry name" value="Luciferase-like_sf"/>
</dbReference>
<dbReference type="PANTHER" id="PTHR43244">
    <property type="match status" value="1"/>
</dbReference>
<dbReference type="PANTHER" id="PTHR43244:SF1">
    <property type="entry name" value="5,10-METHYLENETETRAHYDROMETHANOPTERIN REDUCTASE"/>
    <property type="match status" value="1"/>
</dbReference>
<evidence type="ECO:0000259" key="2">
    <source>
        <dbReference type="Pfam" id="PF00296"/>
    </source>
</evidence>
<dbReference type="Pfam" id="PF00296">
    <property type="entry name" value="Bac_luciferase"/>
    <property type="match status" value="1"/>
</dbReference>
<reference evidence="3 4" key="1">
    <citation type="journal article" date="2019" name="Int. J. Syst. Evol. Microbiol.">
        <title>The Global Catalogue of Microorganisms (GCM) 10K type strain sequencing project: providing services to taxonomists for standard genome sequencing and annotation.</title>
        <authorList>
            <consortium name="The Broad Institute Genomics Platform"/>
            <consortium name="The Broad Institute Genome Sequencing Center for Infectious Disease"/>
            <person name="Wu L."/>
            <person name="Ma J."/>
        </authorList>
    </citation>
    <scope>NUCLEOTIDE SEQUENCE [LARGE SCALE GENOMIC DNA]</scope>
    <source>
        <strain evidence="3 4">JCM 3325</strain>
    </source>
</reference>
<dbReference type="Gene3D" id="3.20.20.30">
    <property type="entry name" value="Luciferase-like domain"/>
    <property type="match status" value="1"/>
</dbReference>
<evidence type="ECO:0000256" key="1">
    <source>
        <dbReference type="ARBA" id="ARBA00023002"/>
    </source>
</evidence>
<proteinExistence type="predicted"/>
<feature type="domain" description="Luciferase-like" evidence="2">
    <location>
        <begin position="15"/>
        <end position="275"/>
    </location>
</feature>
<dbReference type="NCBIfam" id="TIGR03620">
    <property type="entry name" value="F420_MSMEG_4141"/>
    <property type="match status" value="1"/>
</dbReference>
<keyword evidence="1" id="KW-0560">Oxidoreductase</keyword>
<name>A0ABN3IUR2_9ACTN</name>
<keyword evidence="4" id="KW-1185">Reference proteome</keyword>
<evidence type="ECO:0000313" key="3">
    <source>
        <dbReference type="EMBL" id="GAA2412855.1"/>
    </source>
</evidence>